<organism evidence="2 3">
    <name type="scientific">Jimgerdemannia flammicorona</name>
    <dbReference type="NCBI Taxonomy" id="994334"/>
    <lineage>
        <taxon>Eukaryota</taxon>
        <taxon>Fungi</taxon>
        <taxon>Fungi incertae sedis</taxon>
        <taxon>Mucoromycota</taxon>
        <taxon>Mucoromycotina</taxon>
        <taxon>Endogonomycetes</taxon>
        <taxon>Endogonales</taxon>
        <taxon>Endogonaceae</taxon>
        <taxon>Jimgerdemannia</taxon>
    </lineage>
</organism>
<dbReference type="Proteomes" id="UP000274822">
    <property type="component" value="Unassembled WGS sequence"/>
</dbReference>
<feature type="compositionally biased region" description="Acidic residues" evidence="1">
    <location>
        <begin position="123"/>
        <end position="138"/>
    </location>
</feature>
<name>A0A433QXC8_9FUNG</name>
<proteinExistence type="predicted"/>
<comment type="caution">
    <text evidence="2">The sequence shown here is derived from an EMBL/GenBank/DDBJ whole genome shotgun (WGS) entry which is preliminary data.</text>
</comment>
<protein>
    <submittedName>
        <fullName evidence="2">Uncharacterized protein</fullName>
    </submittedName>
</protein>
<evidence type="ECO:0000313" key="3">
    <source>
        <dbReference type="Proteomes" id="UP000274822"/>
    </source>
</evidence>
<reference evidence="2 3" key="1">
    <citation type="journal article" date="2018" name="New Phytol.">
        <title>Phylogenomics of Endogonaceae and evolution of mycorrhizas within Mucoromycota.</title>
        <authorList>
            <person name="Chang Y."/>
            <person name="Desiro A."/>
            <person name="Na H."/>
            <person name="Sandor L."/>
            <person name="Lipzen A."/>
            <person name="Clum A."/>
            <person name="Barry K."/>
            <person name="Grigoriev I.V."/>
            <person name="Martin F.M."/>
            <person name="Stajich J.E."/>
            <person name="Smith M.E."/>
            <person name="Bonito G."/>
            <person name="Spatafora J.W."/>
        </authorList>
    </citation>
    <scope>NUCLEOTIDE SEQUENCE [LARGE SCALE GENOMIC DNA]</scope>
    <source>
        <strain evidence="2 3">AD002</strain>
    </source>
</reference>
<dbReference type="AlphaFoldDB" id="A0A433QXC8"/>
<evidence type="ECO:0000313" key="2">
    <source>
        <dbReference type="EMBL" id="RUS34367.1"/>
    </source>
</evidence>
<accession>A0A433QXC8</accession>
<dbReference type="EMBL" id="RBNJ01000553">
    <property type="protein sequence ID" value="RUS34367.1"/>
    <property type="molecule type" value="Genomic_DNA"/>
</dbReference>
<evidence type="ECO:0000256" key="1">
    <source>
        <dbReference type="SAM" id="MobiDB-lite"/>
    </source>
</evidence>
<sequence>MMPEEQSKAAGEKSDFSFDSSREHFEIAKFLEHIPKTTDDERWVLAANGIEREARTREVRAFWLEVEKELKEREVEVAQIQFAANCFKTGNKVHDIQDRARVDYVSDLHGRLGSQVKRRDSDVNDESEDDDEDLDEGLNSEYLPSIASDTEESPPIKISKVSKESDPFLRSLIQSIDDVRELPDGHYSPIYYRVIDIRPPSLTHSDIRASSLIEVPYLKILHDKAENISMNASRFSDSVDKILKVLEQVGFGSIYVVCMYVCVLIPVCICLQLSAQSIESLTRHLGSEGASGLLRRLKANEYRTSNPVTLSELLEGEIHSNTVVSNITNDLTSLSGEDGEIQWVFRAIEDCGEGESRVSRFRREEGKTTAKPVGDRFDWLFSNYQLFPDNVRGLELGIAQNSGPTHLEAADKSRADLVKAVKTARDQLNHIIRTIQNDYGSADLSERLRSGIAALSVVAVHVVGFRIMVNIVFHVGSNVFAIAEMGSAYLPHSIESIHDALSMCRLTLKIKSLIARSKKLVQALRAEAQRTRVSFSGIAKDQFSVTEMPTPKKARK</sequence>
<gene>
    <name evidence="2" type="ORF">BC938DRAFT_480967</name>
</gene>
<feature type="region of interest" description="Disordered" evidence="1">
    <location>
        <begin position="115"/>
        <end position="159"/>
    </location>
</feature>
<keyword evidence="3" id="KW-1185">Reference proteome</keyword>